<evidence type="ECO:0000259" key="6">
    <source>
        <dbReference type="PROSITE" id="PS51263"/>
    </source>
</evidence>
<dbReference type="PANTHER" id="PTHR10829:SF56">
    <property type="entry name" value="ADF-H DOMAIN-CONTAINING PROTEIN"/>
    <property type="match status" value="1"/>
</dbReference>
<comment type="similarity">
    <text evidence="5">Belongs to the actin-binding proteins ADF family. Coactosin subfamily.</text>
</comment>
<reference evidence="7" key="1">
    <citation type="submission" date="2020-05" db="EMBL/GenBank/DDBJ databases">
        <title>Phylogenomic resolution of chytrid fungi.</title>
        <authorList>
            <person name="Stajich J.E."/>
            <person name="Amses K."/>
            <person name="Simmons R."/>
            <person name="Seto K."/>
            <person name="Myers J."/>
            <person name="Bonds A."/>
            <person name="Quandt C.A."/>
            <person name="Barry K."/>
            <person name="Liu P."/>
            <person name="Grigoriev I."/>
            <person name="Longcore J.E."/>
            <person name="James T.Y."/>
        </authorList>
    </citation>
    <scope>NUCLEOTIDE SEQUENCE</scope>
    <source>
        <strain evidence="7">JEL0318</strain>
    </source>
</reference>
<dbReference type="GO" id="GO:0030833">
    <property type="term" value="P:regulation of actin filament polymerization"/>
    <property type="evidence" value="ECO:0007669"/>
    <property type="project" value="TreeGrafter"/>
</dbReference>
<evidence type="ECO:0000313" key="7">
    <source>
        <dbReference type="EMBL" id="KAJ3049092.1"/>
    </source>
</evidence>
<evidence type="ECO:0000256" key="1">
    <source>
        <dbReference type="ARBA" id="ARBA00004245"/>
    </source>
</evidence>
<dbReference type="Pfam" id="PF00241">
    <property type="entry name" value="Cofilin_ADF"/>
    <property type="match status" value="1"/>
</dbReference>
<sequence>MVQLEGDISAAYEDVRNDKTDTNWLLLEYADDKSDVLRLSATGTGGLDEFKGKLKDDQPAFGFLRITIGNDELSKRAKFVLVSWCGPQVKVMRKAKLSVHIADVKSVIKNFAVEIAAGSKEDLREGEINLLLKKAMGANYDRSV</sequence>
<dbReference type="FunFam" id="3.40.20.10:FF:000018">
    <property type="entry name" value="Coactosin-like 1"/>
    <property type="match status" value="1"/>
</dbReference>
<dbReference type="InterPro" id="IPR029006">
    <property type="entry name" value="ADF-H/Gelsolin-like_dom_sf"/>
</dbReference>
<dbReference type="Gene3D" id="3.40.20.10">
    <property type="entry name" value="Severin"/>
    <property type="match status" value="1"/>
</dbReference>
<organism evidence="7 8">
    <name type="scientific">Rhizophlyctis rosea</name>
    <dbReference type="NCBI Taxonomy" id="64517"/>
    <lineage>
        <taxon>Eukaryota</taxon>
        <taxon>Fungi</taxon>
        <taxon>Fungi incertae sedis</taxon>
        <taxon>Chytridiomycota</taxon>
        <taxon>Chytridiomycota incertae sedis</taxon>
        <taxon>Chytridiomycetes</taxon>
        <taxon>Rhizophlyctidales</taxon>
        <taxon>Rhizophlyctidaceae</taxon>
        <taxon>Rhizophlyctis</taxon>
    </lineage>
</organism>
<dbReference type="GO" id="GO:0005884">
    <property type="term" value="C:actin filament"/>
    <property type="evidence" value="ECO:0007669"/>
    <property type="project" value="TreeGrafter"/>
</dbReference>
<dbReference type="AlphaFoldDB" id="A0AAD5SAN7"/>
<gene>
    <name evidence="7" type="ORF">HK097_009882</name>
</gene>
<dbReference type="GO" id="GO:0051015">
    <property type="term" value="F:actin filament binding"/>
    <property type="evidence" value="ECO:0007669"/>
    <property type="project" value="TreeGrafter"/>
</dbReference>
<evidence type="ECO:0000313" key="8">
    <source>
        <dbReference type="Proteomes" id="UP001212841"/>
    </source>
</evidence>
<evidence type="ECO:0000256" key="2">
    <source>
        <dbReference type="ARBA" id="ARBA00022490"/>
    </source>
</evidence>
<comment type="subcellular location">
    <subcellularLocation>
        <location evidence="1">Cytoplasm</location>
        <location evidence="1">Cytoskeleton</location>
    </subcellularLocation>
</comment>
<dbReference type="EMBL" id="JADGJD010000695">
    <property type="protein sequence ID" value="KAJ3049092.1"/>
    <property type="molecule type" value="Genomic_DNA"/>
</dbReference>
<keyword evidence="2" id="KW-0963">Cytoplasm</keyword>
<evidence type="ECO:0000256" key="3">
    <source>
        <dbReference type="ARBA" id="ARBA00023203"/>
    </source>
</evidence>
<dbReference type="GO" id="GO:0030864">
    <property type="term" value="C:cortical actin cytoskeleton"/>
    <property type="evidence" value="ECO:0007669"/>
    <property type="project" value="TreeGrafter"/>
</dbReference>
<dbReference type="SMART" id="SM00102">
    <property type="entry name" value="ADF"/>
    <property type="match status" value="1"/>
</dbReference>
<proteinExistence type="inferred from homology"/>
<keyword evidence="8" id="KW-1185">Reference proteome</keyword>
<dbReference type="SUPFAM" id="SSF55753">
    <property type="entry name" value="Actin depolymerizing proteins"/>
    <property type="match status" value="1"/>
</dbReference>
<keyword evidence="4" id="KW-0206">Cytoskeleton</keyword>
<accession>A0AAD5SAN7</accession>
<evidence type="ECO:0000256" key="5">
    <source>
        <dbReference type="ARBA" id="ARBA00038052"/>
    </source>
</evidence>
<dbReference type="GO" id="GO:0030427">
    <property type="term" value="C:site of polarized growth"/>
    <property type="evidence" value="ECO:0007669"/>
    <property type="project" value="TreeGrafter"/>
</dbReference>
<dbReference type="InterPro" id="IPR002108">
    <property type="entry name" value="ADF-H"/>
</dbReference>
<feature type="domain" description="ADF-H" evidence="6">
    <location>
        <begin position="1"/>
        <end position="133"/>
    </location>
</feature>
<dbReference type="CDD" id="cd11282">
    <property type="entry name" value="ADF_coactosin_like"/>
    <property type="match status" value="1"/>
</dbReference>
<keyword evidence="3" id="KW-0009">Actin-binding</keyword>
<comment type="caution">
    <text evidence="7">The sequence shown here is derived from an EMBL/GenBank/DDBJ whole genome shotgun (WGS) entry which is preliminary data.</text>
</comment>
<name>A0AAD5SAN7_9FUNG</name>
<protein>
    <recommendedName>
        <fullName evidence="6">ADF-H domain-containing protein</fullName>
    </recommendedName>
</protein>
<dbReference type="PANTHER" id="PTHR10829">
    <property type="entry name" value="CORTACTIN AND DREBRIN"/>
    <property type="match status" value="1"/>
</dbReference>
<evidence type="ECO:0000256" key="4">
    <source>
        <dbReference type="ARBA" id="ARBA00023212"/>
    </source>
</evidence>
<dbReference type="PROSITE" id="PS51263">
    <property type="entry name" value="ADF_H"/>
    <property type="match status" value="1"/>
</dbReference>
<dbReference type="Proteomes" id="UP001212841">
    <property type="component" value="Unassembled WGS sequence"/>
</dbReference>